<comment type="caution">
    <text evidence="12">The sequence shown here is derived from an EMBL/GenBank/DDBJ whole genome shotgun (WGS) entry which is preliminary data.</text>
</comment>
<keyword evidence="5 8" id="KW-0274">FAD</keyword>
<evidence type="ECO:0000256" key="10">
    <source>
        <dbReference type="RuleBase" id="RU004182"/>
    </source>
</evidence>
<comment type="cofactor">
    <cofactor evidence="8">
        <name>FAD</name>
        <dbReference type="ChEBI" id="CHEBI:57692"/>
    </cofactor>
    <text evidence="8">Binds 1 FAD per subunit.</text>
</comment>
<dbReference type="Gene3D" id="1.10.579.10">
    <property type="entry name" value="DNA Cyclobutane Dipyrimidine Photolyase, subunit A, domain 3"/>
    <property type="match status" value="1"/>
</dbReference>
<dbReference type="Gene3D" id="1.25.40.80">
    <property type="match status" value="1"/>
</dbReference>
<evidence type="ECO:0000259" key="11">
    <source>
        <dbReference type="PROSITE" id="PS51645"/>
    </source>
</evidence>
<dbReference type="AlphaFoldDB" id="A0A0N1MZR9"/>
<comment type="catalytic activity">
    <reaction evidence="7">
        <text>cyclobutadipyrimidine (in DNA) = 2 pyrimidine residues (in DNA).</text>
        <dbReference type="EC" id="4.1.99.3"/>
    </reaction>
</comment>
<evidence type="ECO:0000256" key="8">
    <source>
        <dbReference type="PIRSR" id="PIRSR602081-1"/>
    </source>
</evidence>
<dbReference type="InterPro" id="IPR036155">
    <property type="entry name" value="Crypto/Photolyase_N_sf"/>
</dbReference>
<feature type="domain" description="Photolyase/cryptochrome alpha/beta" evidence="11">
    <location>
        <begin position="20"/>
        <end position="147"/>
    </location>
</feature>
<keyword evidence="13" id="KW-1185">Reference proteome</keyword>
<accession>A0A0N1MZR9</accession>
<dbReference type="GO" id="GO:0071949">
    <property type="term" value="F:FAD binding"/>
    <property type="evidence" value="ECO:0007669"/>
    <property type="project" value="TreeGrafter"/>
</dbReference>
<dbReference type="Pfam" id="PF03441">
    <property type="entry name" value="FAD_binding_7"/>
    <property type="match status" value="1"/>
</dbReference>
<dbReference type="InterPro" id="IPR005101">
    <property type="entry name" value="Cryptochr/Photolyase_FAD-bd"/>
</dbReference>
<feature type="site" description="Electron transfer via tryptophanyl radical" evidence="9">
    <location>
        <position position="384"/>
    </location>
</feature>
<feature type="binding site" evidence="8">
    <location>
        <begin position="397"/>
        <end position="399"/>
    </location>
    <ligand>
        <name>FAD</name>
        <dbReference type="ChEBI" id="CHEBI:57692"/>
    </ligand>
</feature>
<evidence type="ECO:0000313" key="13">
    <source>
        <dbReference type="Proteomes" id="UP000037822"/>
    </source>
</evidence>
<organism evidence="12 13">
    <name type="scientific">Bosea vaviloviae</name>
    <dbReference type="NCBI Taxonomy" id="1526658"/>
    <lineage>
        <taxon>Bacteria</taxon>
        <taxon>Pseudomonadati</taxon>
        <taxon>Pseudomonadota</taxon>
        <taxon>Alphaproteobacteria</taxon>
        <taxon>Hyphomicrobiales</taxon>
        <taxon>Boseaceae</taxon>
        <taxon>Bosea</taxon>
    </lineage>
</organism>
<evidence type="ECO:0000256" key="1">
    <source>
        <dbReference type="ARBA" id="ARBA00001932"/>
    </source>
</evidence>
<dbReference type="GO" id="GO:0003677">
    <property type="term" value="F:DNA binding"/>
    <property type="evidence" value="ECO:0007669"/>
    <property type="project" value="TreeGrafter"/>
</dbReference>
<dbReference type="InterPro" id="IPR014729">
    <property type="entry name" value="Rossmann-like_a/b/a_fold"/>
</dbReference>
<dbReference type="InterPro" id="IPR036134">
    <property type="entry name" value="Crypto/Photolyase_FAD-like_sf"/>
</dbReference>
<comment type="similarity">
    <text evidence="10">Belongs to the DNA photolyase family.</text>
</comment>
<dbReference type="PROSITE" id="PS51645">
    <property type="entry name" value="PHR_CRY_ALPHA_BETA"/>
    <property type="match status" value="1"/>
</dbReference>
<dbReference type="EC" id="4.1.99.3" evidence="2"/>
<proteinExistence type="inferred from homology"/>
<evidence type="ECO:0000256" key="3">
    <source>
        <dbReference type="ARBA" id="ARBA00014046"/>
    </source>
</evidence>
<reference evidence="12 13" key="1">
    <citation type="submission" date="2015-07" db="EMBL/GenBank/DDBJ databases">
        <title>Whole genome sequencing of Bosea vaviloviae isolated from cave pool.</title>
        <authorList>
            <person name="Tan N.E.H."/>
            <person name="Lee Y.P."/>
            <person name="Gan H.M."/>
            <person name="Barton H."/>
            <person name="Savka M.A."/>
        </authorList>
    </citation>
    <scope>NUCLEOTIDE SEQUENCE [LARGE SCALE GENOMIC DNA]</scope>
    <source>
        <strain evidence="12 13">SD260</strain>
    </source>
</reference>
<dbReference type="Proteomes" id="UP000037822">
    <property type="component" value="Unassembled WGS sequence"/>
</dbReference>
<dbReference type="SUPFAM" id="SSF48173">
    <property type="entry name" value="Cryptochrome/photolyase FAD-binding domain"/>
    <property type="match status" value="1"/>
</dbReference>
<evidence type="ECO:0000313" key="12">
    <source>
        <dbReference type="EMBL" id="KPH77516.1"/>
    </source>
</evidence>
<evidence type="ECO:0000256" key="4">
    <source>
        <dbReference type="ARBA" id="ARBA00022630"/>
    </source>
</evidence>
<dbReference type="GO" id="GO:0000719">
    <property type="term" value="P:photoreactive repair"/>
    <property type="evidence" value="ECO:0007669"/>
    <property type="project" value="UniProtKB-ARBA"/>
</dbReference>
<dbReference type="PANTHER" id="PTHR11455:SF9">
    <property type="entry name" value="CRYPTOCHROME CIRCADIAN CLOCK 5 ISOFORM X1"/>
    <property type="match status" value="1"/>
</dbReference>
<dbReference type="PROSITE" id="PS00691">
    <property type="entry name" value="DNA_PHOTOLYASES_1_2"/>
    <property type="match status" value="1"/>
</dbReference>
<protein>
    <recommendedName>
        <fullName evidence="3">Deoxyribodipyrimidine photo-lyase</fullName>
        <ecNumber evidence="2">4.1.99.3</ecNumber>
    </recommendedName>
</protein>
<feature type="binding site" evidence="8">
    <location>
        <position position="245"/>
    </location>
    <ligand>
        <name>FAD</name>
        <dbReference type="ChEBI" id="CHEBI:57692"/>
    </ligand>
</feature>
<keyword evidence="4 8" id="KW-0285">Flavoprotein</keyword>
<dbReference type="InterPro" id="IPR018394">
    <property type="entry name" value="DNA_photolyase_1_CS_C"/>
</dbReference>
<comment type="cofactor">
    <cofactor evidence="1">
        <name>(6R)-5,10-methylene-5,6,7,8-tetrahydrofolate</name>
        <dbReference type="ChEBI" id="CHEBI:15636"/>
    </cofactor>
</comment>
<sequence>MRALSQAARVTEHHANPMPASSLHWFRDDLRLADNPALSAAVAHGPTLFLYILDEGGSRRPLGGASRWWLSRSLAALASALEAKGSELVLMRGDPAAILPRVVETSGVDLVTWSRRYDAPSMALDSRLKADLTAAGTRVESFNAALLNEPWQVATKTGDPMKVFTPYWRAARAVGEPAAPMPAPRRMASLPLPAALAAMAVSHAELALEPTRPDWAGGLRETWTPGEAGAAARLSEFLAGPLDGYGEGRDRPDRVATSRLSPHLRFGEIGPRQIWHATRSAIESGDASAGSSDVEKFLSEVGWREFSYHLLFYNPDLATENFNRRFDAFPWRRDEPALERWQRGLTGYPIVDAGLRELWTTGWMHNRVRMITASFLIKHLLIDWRQGEDWFWDTLVDADPANNAAGWQWVAGSGADASPYYRIFNPVTQGLKFDTAGRYVRRWVPEIAGLDDSLIHEPWKADAGALRRAGIALGETYPRPIVDLDLGRKRALDALAMTRSEDAPG</sequence>
<feature type="site" description="Electron transfer via tryptophanyl radical" evidence="9">
    <location>
        <position position="331"/>
    </location>
</feature>
<dbReference type="GO" id="GO:0003904">
    <property type="term" value="F:deoxyribodipyrimidine photo-lyase activity"/>
    <property type="evidence" value="ECO:0007669"/>
    <property type="project" value="UniProtKB-EC"/>
</dbReference>
<evidence type="ECO:0000256" key="2">
    <source>
        <dbReference type="ARBA" id="ARBA00013149"/>
    </source>
</evidence>
<dbReference type="EMBL" id="LGSZ01000059">
    <property type="protein sequence ID" value="KPH77516.1"/>
    <property type="molecule type" value="Genomic_DNA"/>
</dbReference>
<feature type="binding site" evidence="8">
    <location>
        <position position="297"/>
    </location>
    <ligand>
        <name>FAD</name>
        <dbReference type="ChEBI" id="CHEBI:57692"/>
    </ligand>
</feature>
<dbReference type="PATRIC" id="fig|1526658.3.peg.2529"/>
<dbReference type="InterPro" id="IPR002081">
    <property type="entry name" value="Cryptochrome/DNA_photolyase_1"/>
</dbReference>
<dbReference type="FunFam" id="1.10.579.10:FF:000003">
    <property type="entry name" value="Deoxyribodipyrimidine photo-lyase"/>
    <property type="match status" value="1"/>
</dbReference>
<feature type="binding site" evidence="8">
    <location>
        <begin position="257"/>
        <end position="261"/>
    </location>
    <ligand>
        <name>FAD</name>
        <dbReference type="ChEBI" id="CHEBI:57692"/>
    </ligand>
</feature>
<dbReference type="SUPFAM" id="SSF52425">
    <property type="entry name" value="Cryptochrome/photolyase, N-terminal domain"/>
    <property type="match status" value="1"/>
</dbReference>
<dbReference type="PRINTS" id="PR00147">
    <property type="entry name" value="DNAPHOTLYASE"/>
</dbReference>
<evidence type="ECO:0000256" key="6">
    <source>
        <dbReference type="ARBA" id="ARBA00022991"/>
    </source>
</evidence>
<keyword evidence="6 10" id="KW-0157">Chromophore</keyword>
<evidence type="ECO:0000256" key="9">
    <source>
        <dbReference type="PIRSR" id="PIRSR602081-2"/>
    </source>
</evidence>
<dbReference type="PANTHER" id="PTHR11455">
    <property type="entry name" value="CRYPTOCHROME"/>
    <property type="match status" value="1"/>
</dbReference>
<dbReference type="GO" id="GO:0009416">
    <property type="term" value="P:response to light stimulus"/>
    <property type="evidence" value="ECO:0007669"/>
    <property type="project" value="TreeGrafter"/>
</dbReference>
<feature type="site" description="Electron transfer via tryptophanyl radical" evidence="9">
    <location>
        <position position="407"/>
    </location>
</feature>
<name>A0A0N1MZR9_9HYPH</name>
<evidence type="ECO:0000256" key="5">
    <source>
        <dbReference type="ARBA" id="ARBA00022827"/>
    </source>
</evidence>
<dbReference type="InterPro" id="IPR006050">
    <property type="entry name" value="DNA_photolyase_N"/>
</dbReference>
<evidence type="ECO:0000256" key="7">
    <source>
        <dbReference type="ARBA" id="ARBA00033999"/>
    </source>
</evidence>
<keyword evidence="12" id="KW-0456">Lyase</keyword>
<dbReference type="Gene3D" id="3.40.50.620">
    <property type="entry name" value="HUPs"/>
    <property type="match status" value="1"/>
</dbReference>
<dbReference type="Pfam" id="PF00875">
    <property type="entry name" value="DNA_photolyase"/>
    <property type="match status" value="1"/>
</dbReference>
<gene>
    <name evidence="12" type="ORF">AE618_22260</name>
</gene>